<dbReference type="CDD" id="cd13121">
    <property type="entry name" value="BF2867_like_C"/>
    <property type="match status" value="1"/>
</dbReference>
<dbReference type="Pfam" id="PF13149">
    <property type="entry name" value="Mfa_like_1"/>
    <property type="match status" value="1"/>
</dbReference>
<evidence type="ECO:0000313" key="2">
    <source>
        <dbReference type="Proteomes" id="UP000184192"/>
    </source>
</evidence>
<dbReference type="EMBL" id="FQZN01000002">
    <property type="protein sequence ID" value="SHI39985.1"/>
    <property type="molecule type" value="Genomic_DNA"/>
</dbReference>
<evidence type="ECO:0000313" key="1">
    <source>
        <dbReference type="EMBL" id="SHI39985.1"/>
    </source>
</evidence>
<organism evidence="1 2">
    <name type="scientific">Bacteroides stercorirosoris</name>
    <dbReference type="NCBI Taxonomy" id="871324"/>
    <lineage>
        <taxon>Bacteria</taxon>
        <taxon>Pseudomonadati</taxon>
        <taxon>Bacteroidota</taxon>
        <taxon>Bacteroidia</taxon>
        <taxon>Bacteroidales</taxon>
        <taxon>Bacteroidaceae</taxon>
        <taxon>Bacteroides</taxon>
    </lineage>
</organism>
<name>A0A1M6AU26_9BACE</name>
<dbReference type="Gene3D" id="2.60.40.2630">
    <property type="match status" value="1"/>
</dbReference>
<keyword evidence="2" id="KW-1185">Reference proteome</keyword>
<gene>
    <name evidence="1" type="ORF">SAMN05444350_10214</name>
</gene>
<dbReference type="InterPro" id="IPR025049">
    <property type="entry name" value="Mfa-like_1"/>
</dbReference>
<reference evidence="2" key="1">
    <citation type="submission" date="2016-11" db="EMBL/GenBank/DDBJ databases">
        <authorList>
            <person name="Varghese N."/>
            <person name="Submissions S."/>
        </authorList>
    </citation>
    <scope>NUCLEOTIDE SEQUENCE [LARGE SCALE GENOMIC DNA]</scope>
    <source>
        <strain evidence="2">DSM 26884</strain>
    </source>
</reference>
<accession>A0A1M6AU26</accession>
<dbReference type="eggNOG" id="ENOG5033S4D">
    <property type="taxonomic scope" value="Bacteria"/>
</dbReference>
<dbReference type="AlphaFoldDB" id="A0A1M6AU26"/>
<proteinExistence type="predicted"/>
<dbReference type="Proteomes" id="UP000184192">
    <property type="component" value="Unassembled WGS sequence"/>
</dbReference>
<protein>
    <submittedName>
        <fullName evidence="1">Fimbrillin-like</fullName>
    </submittedName>
</protein>
<sequence>MYSLCFFVRKDNANRKQYKISLPIFNTKVQLIFTFEQNYSIITLLCMDINLNHINKMRKYIIFACTLLVLAGCSKNEITIYGSAPGNGESGQGETSNNAEALITFSASLENRKVTRSMSPMPKGLASQIYAFKTSDSNFREPLAEGLYTTSSAGILTGQDGYKMYLSNGTYNMYAFSTNSSSYPPVITNGVSAPLKNGVDYLWWENLQQDIMASQIHMPIVFQHVASQVVIDLSAGEGLKLDSLVSASILPPSPGASLDLRTGIIEATTTYDTTPLSMGKNGLLAQAIVLPTRATSPMAITLKVLADGETTPRTYTADIPIPGKLAGGFSYVFSAIIDGNSVSFPNVSIKDWTEVDESGNPIYPIQK</sequence>